<reference evidence="1" key="1">
    <citation type="submission" date="2017-07" db="EMBL/GenBank/DDBJ databases">
        <title>Taro Niue Genome Assembly and Annotation.</title>
        <authorList>
            <person name="Atibalentja N."/>
            <person name="Keating K."/>
            <person name="Fields C.J."/>
        </authorList>
    </citation>
    <scope>NUCLEOTIDE SEQUENCE</scope>
    <source>
        <strain evidence="1">Niue_2</strain>
        <tissue evidence="1">Leaf</tissue>
    </source>
</reference>
<keyword evidence="2" id="KW-1185">Reference proteome</keyword>
<protein>
    <submittedName>
        <fullName evidence="1">Uncharacterized protein</fullName>
    </submittedName>
</protein>
<gene>
    <name evidence="1" type="ORF">Taro_037313</name>
</gene>
<sequence>MDPYTPSRSWSSLHDPKRNYSTLDTTRLHATVEQSLAFHARNKRERIFSDIRYLSYCPTLY</sequence>
<dbReference type="EMBL" id="NMUH01003233">
    <property type="protein sequence ID" value="MQM04519.1"/>
    <property type="molecule type" value="Genomic_DNA"/>
</dbReference>
<proteinExistence type="predicted"/>
<evidence type="ECO:0000313" key="1">
    <source>
        <dbReference type="EMBL" id="MQM04519.1"/>
    </source>
</evidence>
<accession>A0A843W5D8</accession>
<dbReference type="Proteomes" id="UP000652761">
    <property type="component" value="Unassembled WGS sequence"/>
</dbReference>
<comment type="caution">
    <text evidence="1">The sequence shown here is derived from an EMBL/GenBank/DDBJ whole genome shotgun (WGS) entry which is preliminary data.</text>
</comment>
<organism evidence="1 2">
    <name type="scientific">Colocasia esculenta</name>
    <name type="common">Wild taro</name>
    <name type="synonym">Arum esculentum</name>
    <dbReference type="NCBI Taxonomy" id="4460"/>
    <lineage>
        <taxon>Eukaryota</taxon>
        <taxon>Viridiplantae</taxon>
        <taxon>Streptophyta</taxon>
        <taxon>Embryophyta</taxon>
        <taxon>Tracheophyta</taxon>
        <taxon>Spermatophyta</taxon>
        <taxon>Magnoliopsida</taxon>
        <taxon>Liliopsida</taxon>
        <taxon>Araceae</taxon>
        <taxon>Aroideae</taxon>
        <taxon>Colocasieae</taxon>
        <taxon>Colocasia</taxon>
    </lineage>
</organism>
<name>A0A843W5D8_COLES</name>
<dbReference type="AlphaFoldDB" id="A0A843W5D8"/>
<evidence type="ECO:0000313" key="2">
    <source>
        <dbReference type="Proteomes" id="UP000652761"/>
    </source>
</evidence>